<keyword evidence="3 5" id="KW-0378">Hydrolase</keyword>
<organism evidence="9 10">
    <name type="scientific">Actinoplanes ianthinogenes</name>
    <dbReference type="NCBI Taxonomy" id="122358"/>
    <lineage>
        <taxon>Bacteria</taxon>
        <taxon>Bacillati</taxon>
        <taxon>Actinomycetota</taxon>
        <taxon>Actinomycetes</taxon>
        <taxon>Micromonosporales</taxon>
        <taxon>Micromonosporaceae</taxon>
        <taxon>Actinoplanes</taxon>
    </lineage>
</organism>
<evidence type="ECO:0000259" key="8">
    <source>
        <dbReference type="Pfam" id="PF00082"/>
    </source>
</evidence>
<reference evidence="9 10" key="1">
    <citation type="submission" date="2020-08" db="EMBL/GenBank/DDBJ databases">
        <title>Whole genome shotgun sequence of Actinoplanes ianthinogenes NBRC 13996.</title>
        <authorList>
            <person name="Komaki H."/>
            <person name="Tamura T."/>
        </authorList>
    </citation>
    <scope>NUCLEOTIDE SEQUENCE [LARGE SCALE GENOMIC DNA]</scope>
    <source>
        <strain evidence="9 10">NBRC 13996</strain>
    </source>
</reference>
<evidence type="ECO:0000313" key="10">
    <source>
        <dbReference type="Proteomes" id="UP000676967"/>
    </source>
</evidence>
<feature type="active site" description="Charge relay system" evidence="5">
    <location>
        <position position="148"/>
    </location>
</feature>
<keyword evidence="10" id="KW-1185">Reference proteome</keyword>
<evidence type="ECO:0000256" key="3">
    <source>
        <dbReference type="ARBA" id="ARBA00022801"/>
    </source>
</evidence>
<accession>A0ABM7LRG6</accession>
<name>A0ABM7LRG6_9ACTN</name>
<dbReference type="SUPFAM" id="SSF52743">
    <property type="entry name" value="Subtilisin-like"/>
    <property type="match status" value="1"/>
</dbReference>
<keyword evidence="4 5" id="KW-0720">Serine protease</keyword>
<keyword evidence="2 5" id="KW-0645">Protease</keyword>
<evidence type="ECO:0000256" key="7">
    <source>
        <dbReference type="SAM" id="MobiDB-lite"/>
    </source>
</evidence>
<dbReference type="PANTHER" id="PTHR43806">
    <property type="entry name" value="PEPTIDASE S8"/>
    <property type="match status" value="1"/>
</dbReference>
<sequence>MKVQLRRYAAGAVAVGALAAVGVYALPTGTTEWKPVTYGLTANPEQLVPATVSEAEPARVVSTTLDKSGRPVVTVKQATDRAGAAKLVEQAQQAENAVGVEIDVKAVALGAPTGSDLYRSRQWDLGTMRAVDAWQTSTGAGVTVAVVDTGVDATNVDLSGKVLTGWDATTDKAGGNIDPNGHGTHVAGTIGAVTGNTIGVSSVAPDVKILPVRVLGANGSGYMSDAAEGIVWAADNGAQVINMSLGAGTKVTAVSNAIAYARGKGVTVIAAAGNERAQGSPISYPAADTGVIAVAATDSSDGVAPYSNAGSYVDVAAPGSAILSTYPAALGNSYGTMSGTSMASPHVAGLAALLKAAKPSLTPDQIEKAIETSAVDLGSAGKDNDFGYGRVDAVAALAAVATPATAPTTSSPAPSPSVSVAPSTPASSSPSVTPSKSAITSPTPAPSVSTTTAPPATPVIKSNVTSREVKYGASAATTFTVTAQGKAWARKSVSVCVTETGGAENCTDAVTTASGTVPVSRVATKGFQVQVRVAAGAANLAAESPVATYTVRATATVTRTAKGTLGIQLGGVNGQTVVVEQYLNGEWAQAITYQAAAKVTLSGAVAGRKYRVVVPESAGLLGVTSAAVAA</sequence>
<evidence type="ECO:0000256" key="6">
    <source>
        <dbReference type="RuleBase" id="RU003355"/>
    </source>
</evidence>
<evidence type="ECO:0000256" key="5">
    <source>
        <dbReference type="PROSITE-ProRule" id="PRU01240"/>
    </source>
</evidence>
<protein>
    <recommendedName>
        <fullName evidence="8">Peptidase S8/S53 domain-containing protein</fullName>
    </recommendedName>
</protein>
<dbReference type="InterPro" id="IPR015500">
    <property type="entry name" value="Peptidase_S8_subtilisin-rel"/>
</dbReference>
<evidence type="ECO:0000256" key="4">
    <source>
        <dbReference type="ARBA" id="ARBA00022825"/>
    </source>
</evidence>
<dbReference type="Proteomes" id="UP000676967">
    <property type="component" value="Chromosome"/>
</dbReference>
<dbReference type="PANTHER" id="PTHR43806:SF11">
    <property type="entry name" value="CEREVISIN-RELATED"/>
    <property type="match status" value="1"/>
</dbReference>
<feature type="domain" description="Peptidase S8/S53" evidence="8">
    <location>
        <begin position="139"/>
        <end position="389"/>
    </location>
</feature>
<dbReference type="RefSeq" id="WP_189335311.1">
    <property type="nucleotide sequence ID" value="NZ_AP023356.1"/>
</dbReference>
<proteinExistence type="inferred from homology"/>
<feature type="region of interest" description="Disordered" evidence="7">
    <location>
        <begin position="405"/>
        <end position="461"/>
    </location>
</feature>
<dbReference type="InterPro" id="IPR022398">
    <property type="entry name" value="Peptidase_S8_His-AS"/>
</dbReference>
<gene>
    <name evidence="9" type="ORF">Aiant_25040</name>
</gene>
<dbReference type="PROSITE" id="PS00136">
    <property type="entry name" value="SUBTILASE_ASP"/>
    <property type="match status" value="1"/>
</dbReference>
<feature type="active site" description="Charge relay system" evidence="5">
    <location>
        <position position="182"/>
    </location>
</feature>
<evidence type="ECO:0000313" key="9">
    <source>
        <dbReference type="EMBL" id="BCJ41847.1"/>
    </source>
</evidence>
<dbReference type="InterPro" id="IPR036852">
    <property type="entry name" value="Peptidase_S8/S53_dom_sf"/>
</dbReference>
<dbReference type="PROSITE" id="PS00137">
    <property type="entry name" value="SUBTILASE_HIS"/>
    <property type="match status" value="1"/>
</dbReference>
<dbReference type="EMBL" id="AP023356">
    <property type="protein sequence ID" value="BCJ41847.1"/>
    <property type="molecule type" value="Genomic_DNA"/>
</dbReference>
<dbReference type="InterPro" id="IPR050131">
    <property type="entry name" value="Peptidase_S8_subtilisin-like"/>
</dbReference>
<dbReference type="PRINTS" id="PR00723">
    <property type="entry name" value="SUBTILISIN"/>
</dbReference>
<dbReference type="Gene3D" id="3.40.50.200">
    <property type="entry name" value="Peptidase S8/S53 domain"/>
    <property type="match status" value="1"/>
</dbReference>
<evidence type="ECO:0000256" key="1">
    <source>
        <dbReference type="ARBA" id="ARBA00011073"/>
    </source>
</evidence>
<evidence type="ECO:0000256" key="2">
    <source>
        <dbReference type="ARBA" id="ARBA00022670"/>
    </source>
</evidence>
<dbReference type="PROSITE" id="PS51892">
    <property type="entry name" value="SUBTILASE"/>
    <property type="match status" value="1"/>
</dbReference>
<dbReference type="Pfam" id="PF00082">
    <property type="entry name" value="Peptidase_S8"/>
    <property type="match status" value="1"/>
</dbReference>
<dbReference type="PROSITE" id="PS00138">
    <property type="entry name" value="SUBTILASE_SER"/>
    <property type="match status" value="1"/>
</dbReference>
<dbReference type="InterPro" id="IPR023828">
    <property type="entry name" value="Peptidase_S8_Ser-AS"/>
</dbReference>
<dbReference type="InterPro" id="IPR000209">
    <property type="entry name" value="Peptidase_S8/S53_dom"/>
</dbReference>
<comment type="similarity">
    <text evidence="1 5 6">Belongs to the peptidase S8 family.</text>
</comment>
<feature type="active site" description="Charge relay system" evidence="5">
    <location>
        <position position="341"/>
    </location>
</feature>
<dbReference type="InterPro" id="IPR023827">
    <property type="entry name" value="Peptidase_S8_Asp-AS"/>
</dbReference>